<keyword evidence="3" id="KW-1185">Reference proteome</keyword>
<sequence>MKKRTNKRQKTSSAQDVQPSSSLPSASQPPQRKSTATKTTPARLSTGTGTKATPPTKPTAGTKRKESDTRKTSSEGARKKQATETTRVARPDPVMEDLTFTYPGLSTVKKGGEGAFIDARLKLLSGSDTDDGTAFVAAHGKDDPGAVEWLMRAVCVFSENAEVMIEAGMTFGPVIPRLLKQATHPGRKPFDALSRDLEKQALQVSGWTKGILLWNLKPPSPESLEKLQSIYYSKSRATTTTTTMALDVPQIGPLDKAVLRTQLWTSLEELLDNHNKGWAQTEERSIREIRLVANVIQDVVELAFGKFVLARPDSPYHSGFKYSDKIVSTTSRDVSPKALKNFLKNRSDVVGNDKNSAVYEKANYDPGRREDVEARDAILDEMVKSSALRKKVVRAVQTNGAHSPGTGTIYVQPFISTQGKKTDELWQQSRTMMHEFLHFLTHPQFRKVAGSIDQRQVMIEGVTDLLTALMFRRFVDIVRQAPALTRIVLGGLPFAAPPERLFQVGYRSAGTKAGQIFDEVGFENIEAAYFLGATTYIGVEKKKKEKKTEEMEVL</sequence>
<proteinExistence type="predicted"/>
<comment type="caution">
    <text evidence="2">The sequence shown here is derived from an EMBL/GenBank/DDBJ whole genome shotgun (WGS) entry which is preliminary data.</text>
</comment>
<protein>
    <submittedName>
        <fullName evidence="2">Uncharacterized protein</fullName>
    </submittedName>
</protein>
<name>A0A7C9JVW0_9ACTN</name>
<evidence type="ECO:0000313" key="2">
    <source>
        <dbReference type="EMBL" id="NAS23799.1"/>
    </source>
</evidence>
<accession>A0A7C9JVW0</accession>
<feature type="compositionally biased region" description="Polar residues" evidence="1">
    <location>
        <begin position="32"/>
        <end position="45"/>
    </location>
</feature>
<evidence type="ECO:0000313" key="3">
    <source>
        <dbReference type="Proteomes" id="UP000479526"/>
    </source>
</evidence>
<gene>
    <name evidence="2" type="ORF">GT755_19130</name>
</gene>
<dbReference type="RefSeq" id="WP_161481023.1">
    <property type="nucleotide sequence ID" value="NZ_WXEW01000005.1"/>
</dbReference>
<feature type="compositionally biased region" description="Basic and acidic residues" evidence="1">
    <location>
        <begin position="63"/>
        <end position="90"/>
    </location>
</feature>
<feature type="region of interest" description="Disordered" evidence="1">
    <location>
        <begin position="1"/>
        <end position="92"/>
    </location>
</feature>
<reference evidence="2 3" key="1">
    <citation type="submission" date="2020-01" db="EMBL/GenBank/DDBJ databases">
        <title>Herbidospora sp. NEAU-GS84 nov., a novel actinomycete isolated from soil.</title>
        <authorList>
            <person name="Han L."/>
        </authorList>
    </citation>
    <scope>NUCLEOTIDE SEQUENCE [LARGE SCALE GENOMIC DNA]</scope>
    <source>
        <strain evidence="2 3">NEAU-GS84</strain>
    </source>
</reference>
<feature type="compositionally biased region" description="Low complexity" evidence="1">
    <location>
        <begin position="18"/>
        <end position="31"/>
    </location>
</feature>
<dbReference type="AlphaFoldDB" id="A0A7C9JVW0"/>
<dbReference type="Proteomes" id="UP000479526">
    <property type="component" value="Unassembled WGS sequence"/>
</dbReference>
<organism evidence="2 3">
    <name type="scientific">Herbidospora solisilvae</name>
    <dbReference type="NCBI Taxonomy" id="2696284"/>
    <lineage>
        <taxon>Bacteria</taxon>
        <taxon>Bacillati</taxon>
        <taxon>Actinomycetota</taxon>
        <taxon>Actinomycetes</taxon>
        <taxon>Streptosporangiales</taxon>
        <taxon>Streptosporangiaceae</taxon>
        <taxon>Herbidospora</taxon>
    </lineage>
</organism>
<feature type="compositionally biased region" description="Basic residues" evidence="1">
    <location>
        <begin position="1"/>
        <end position="10"/>
    </location>
</feature>
<feature type="compositionally biased region" description="Low complexity" evidence="1">
    <location>
        <begin position="46"/>
        <end position="61"/>
    </location>
</feature>
<evidence type="ECO:0000256" key="1">
    <source>
        <dbReference type="SAM" id="MobiDB-lite"/>
    </source>
</evidence>
<dbReference type="EMBL" id="WXEW01000005">
    <property type="protein sequence ID" value="NAS23799.1"/>
    <property type="molecule type" value="Genomic_DNA"/>
</dbReference>